<dbReference type="GeneID" id="28995654"/>
<evidence type="ECO:0000313" key="2">
    <source>
        <dbReference type="Proteomes" id="UP000077315"/>
    </source>
</evidence>
<dbReference type="RefSeq" id="XP_018298161.1">
    <property type="nucleotide sequence ID" value="XM_018434748.1"/>
</dbReference>
<gene>
    <name evidence="1" type="ORF">PHYBLDRAFT_163168</name>
</gene>
<proteinExistence type="predicted"/>
<organism evidence="1 2">
    <name type="scientific">Phycomyces blakesleeanus (strain ATCC 8743b / DSM 1359 / FGSC 10004 / NBRC 33097 / NRRL 1555)</name>
    <dbReference type="NCBI Taxonomy" id="763407"/>
    <lineage>
        <taxon>Eukaryota</taxon>
        <taxon>Fungi</taxon>
        <taxon>Fungi incertae sedis</taxon>
        <taxon>Mucoromycota</taxon>
        <taxon>Mucoromycotina</taxon>
        <taxon>Mucoromycetes</taxon>
        <taxon>Mucorales</taxon>
        <taxon>Phycomycetaceae</taxon>
        <taxon>Phycomyces</taxon>
    </lineage>
</organism>
<dbReference type="EMBL" id="KV440972">
    <property type="protein sequence ID" value="OAD80121.1"/>
    <property type="molecule type" value="Genomic_DNA"/>
</dbReference>
<protein>
    <submittedName>
        <fullName evidence="1">Uncharacterized protein</fullName>
    </submittedName>
</protein>
<dbReference type="Proteomes" id="UP000077315">
    <property type="component" value="Unassembled WGS sequence"/>
</dbReference>
<dbReference type="AlphaFoldDB" id="A0A167QR92"/>
<name>A0A167QR92_PHYB8</name>
<reference evidence="2" key="1">
    <citation type="submission" date="2015-06" db="EMBL/GenBank/DDBJ databases">
        <title>Expansion of signal transduction pathways in fungi by whole-genome duplication.</title>
        <authorList>
            <consortium name="DOE Joint Genome Institute"/>
            <person name="Corrochano L.M."/>
            <person name="Kuo A."/>
            <person name="Marcet-Houben M."/>
            <person name="Polaino S."/>
            <person name="Salamov A."/>
            <person name="Villalobos J.M."/>
            <person name="Alvarez M.I."/>
            <person name="Avalos J."/>
            <person name="Benito E.P."/>
            <person name="Benoit I."/>
            <person name="Burger G."/>
            <person name="Camino L.P."/>
            <person name="Canovas D."/>
            <person name="Cerda-Olmedo E."/>
            <person name="Cheng J.-F."/>
            <person name="Dominguez A."/>
            <person name="Elias M."/>
            <person name="Eslava A.P."/>
            <person name="Glaser F."/>
            <person name="Grimwood J."/>
            <person name="Gutierrez G."/>
            <person name="Heitman J."/>
            <person name="Henrissat B."/>
            <person name="Iturriaga E.A."/>
            <person name="Lang B.F."/>
            <person name="Lavin J.L."/>
            <person name="Lee S."/>
            <person name="Li W."/>
            <person name="Lindquist E."/>
            <person name="Lopez-Garcia S."/>
            <person name="Luque E.M."/>
            <person name="Marcos A.T."/>
            <person name="Martin J."/>
            <person name="McCluskey K."/>
            <person name="Medina H.R."/>
            <person name="Miralles-Duran A."/>
            <person name="Miyazaki A."/>
            <person name="Munoz-Torres E."/>
            <person name="Oguiza J.A."/>
            <person name="Ohm R."/>
            <person name="Olmedo M."/>
            <person name="Orejas M."/>
            <person name="Ortiz-Castellanos L."/>
            <person name="Pisabarro A.G."/>
            <person name="Rodriguez-Romero J."/>
            <person name="Ruiz-Herrera J."/>
            <person name="Ruiz-Vazquez R."/>
            <person name="Sanz C."/>
            <person name="Schackwitz W."/>
            <person name="Schmutz J."/>
            <person name="Shahriari M."/>
            <person name="Shelest E."/>
            <person name="Silva-Franco F."/>
            <person name="Soanes D."/>
            <person name="Syed K."/>
            <person name="Tagua V.G."/>
            <person name="Talbot N.J."/>
            <person name="Thon M."/>
            <person name="De vries R.P."/>
            <person name="Wiebenga A."/>
            <person name="Yadav J.S."/>
            <person name="Braun E.L."/>
            <person name="Baker S."/>
            <person name="Garre V."/>
            <person name="Horwitz B."/>
            <person name="Torres-Martinez S."/>
            <person name="Idnurm A."/>
            <person name="Herrera-Estrella A."/>
            <person name="Gabaldon T."/>
            <person name="Grigoriev I.V."/>
        </authorList>
    </citation>
    <scope>NUCLEOTIDE SEQUENCE [LARGE SCALE GENOMIC DNA]</scope>
    <source>
        <strain evidence="2">NRRL 1555(-)</strain>
    </source>
</reference>
<accession>A0A167QR92</accession>
<evidence type="ECO:0000313" key="1">
    <source>
        <dbReference type="EMBL" id="OAD80121.1"/>
    </source>
</evidence>
<dbReference type="VEuPathDB" id="FungiDB:PHYBLDRAFT_163168"/>
<keyword evidence="2" id="KW-1185">Reference proteome</keyword>
<dbReference type="InParanoid" id="A0A167QR92"/>
<sequence length="149" mass="16976">MYLNCVNGCVQTISIWSYLSCPTMYVHAYCSSPTHTLFNEKPTVYRFIWFSQYRHSIFSGQSVIGPRWLMMNFAFGTIRVFASYKLCLPITNLPCDEKVILGSVANSLFFFHLIMNVLYDHIGAEDTPLNIGGINSPGIDILEDEELNE</sequence>